<feature type="domain" description="Peptidase S1" evidence="6">
    <location>
        <begin position="370"/>
        <end position="640"/>
    </location>
</feature>
<evidence type="ECO:0000256" key="5">
    <source>
        <dbReference type="RuleBase" id="RU363034"/>
    </source>
</evidence>
<dbReference type="PANTHER" id="PTHR24252:SF7">
    <property type="entry name" value="HYALIN"/>
    <property type="match status" value="1"/>
</dbReference>
<dbReference type="InterPro" id="IPR033116">
    <property type="entry name" value="TRYPSIN_SER"/>
</dbReference>
<keyword evidence="5" id="KW-0720">Serine protease</keyword>
<evidence type="ECO:0000313" key="8">
    <source>
        <dbReference type="Proteomes" id="UP001153714"/>
    </source>
</evidence>
<dbReference type="OrthoDB" id="546450at2759"/>
<evidence type="ECO:0000259" key="6">
    <source>
        <dbReference type="PROSITE" id="PS50240"/>
    </source>
</evidence>
<keyword evidence="5" id="KW-0378">Hydrolase</keyword>
<dbReference type="PROSITE" id="PS00135">
    <property type="entry name" value="TRYPSIN_SER"/>
    <property type="match status" value="1"/>
</dbReference>
<reference evidence="7" key="2">
    <citation type="submission" date="2022-10" db="EMBL/GenBank/DDBJ databases">
        <authorList>
            <consortium name="ENA_rothamsted_submissions"/>
            <consortium name="culmorum"/>
            <person name="King R."/>
        </authorList>
    </citation>
    <scope>NUCLEOTIDE SEQUENCE</scope>
</reference>
<dbReference type="InterPro" id="IPR001254">
    <property type="entry name" value="Trypsin_dom"/>
</dbReference>
<evidence type="ECO:0000256" key="2">
    <source>
        <dbReference type="ARBA" id="ARBA00023157"/>
    </source>
</evidence>
<dbReference type="AlphaFoldDB" id="A0A9N9R7W3"/>
<sequence>MENAVVFTTQYVGLTRSAPLLRLPYCLRQKVLQKNNTKEGETEERFSANLTRTVVDPCVKQPPVQVPDFRVPGRRVSHVSQLRKGNTESIAVGGRSTLPGEFPHMGAIGWKSVLGSWIFKCGGSLISDRFVLTAGHCSKASARDTTIADVDPKIVRLADKNILDLDEDGFKIEHVDAIILRIFTHPDYKPPKKYNDIAIIELQEKVVFTRFIQPACLYNGSDNESVGQKASMTGWGVVETVNRTTSPELQVVVLDVLDSKLCDDLLKPSCNRHWCGLKHHQICAGVLKGGVDACQERFPENQNNTEYNPCEIQPSKVPNFNAPGRRISHVKCLEYIWDIKTREDEDKRKETCAYTRSKKIQGNGDIIPIAVGGHSTFPGEFPHMGAIGWKSVTGSWIFKCGGSLISNKFVLTAGHCSKASERDSSIADVDPKIVRLADKNISDRELHGLTKIYLDATILRIITHPDYKPPKKYNDIAIIELQNEVFFTKFIQPACLYNGSDNESVVKKASMTGWGVVETVNRTTSPELQVVVLDILDSKLCDALLRPSCNRHWCGLKDHQVCAGVLAGGVDACQGDSGGPLQIKMTLPHTNDNCKYDKPCRRMYQVIGVTSFGVGCALPNLPGVYTRVSSYLDWIEDIVWK</sequence>
<gene>
    <name evidence="7" type="ORF">DIATSA_LOCUS8686</name>
</gene>
<keyword evidence="8" id="KW-1185">Reference proteome</keyword>
<proteinExistence type="inferred from homology"/>
<dbReference type="GO" id="GO:0006508">
    <property type="term" value="P:proteolysis"/>
    <property type="evidence" value="ECO:0007669"/>
    <property type="project" value="UniProtKB-KW"/>
</dbReference>
<dbReference type="CDD" id="cd00190">
    <property type="entry name" value="Tryp_SPc"/>
    <property type="match status" value="2"/>
</dbReference>
<evidence type="ECO:0000313" key="7">
    <source>
        <dbReference type="EMBL" id="CAG9791048.1"/>
    </source>
</evidence>
<keyword evidence="2" id="KW-1015">Disulfide bond</keyword>
<dbReference type="EMBL" id="OU893334">
    <property type="protein sequence ID" value="CAG9791048.1"/>
    <property type="molecule type" value="Genomic_DNA"/>
</dbReference>
<evidence type="ECO:0000256" key="3">
    <source>
        <dbReference type="ARBA" id="ARBA00023180"/>
    </source>
</evidence>
<dbReference type="PRINTS" id="PR00722">
    <property type="entry name" value="CHYMOTRYPSIN"/>
</dbReference>
<accession>A0A9N9R7W3</accession>
<name>A0A9N9R7W3_9NEOP</name>
<dbReference type="Pfam" id="PF00089">
    <property type="entry name" value="Trypsin"/>
    <property type="match status" value="2"/>
</dbReference>
<dbReference type="PROSITE" id="PS50240">
    <property type="entry name" value="TRYPSIN_DOM"/>
    <property type="match status" value="2"/>
</dbReference>
<keyword evidence="5" id="KW-0645">Protease</keyword>
<dbReference type="Proteomes" id="UP001153714">
    <property type="component" value="Chromosome 3"/>
</dbReference>
<evidence type="ECO:0000256" key="4">
    <source>
        <dbReference type="ARBA" id="ARBA00024195"/>
    </source>
</evidence>
<organism evidence="7 8">
    <name type="scientific">Diatraea saccharalis</name>
    <name type="common">sugarcane borer</name>
    <dbReference type="NCBI Taxonomy" id="40085"/>
    <lineage>
        <taxon>Eukaryota</taxon>
        <taxon>Metazoa</taxon>
        <taxon>Ecdysozoa</taxon>
        <taxon>Arthropoda</taxon>
        <taxon>Hexapoda</taxon>
        <taxon>Insecta</taxon>
        <taxon>Pterygota</taxon>
        <taxon>Neoptera</taxon>
        <taxon>Endopterygota</taxon>
        <taxon>Lepidoptera</taxon>
        <taxon>Glossata</taxon>
        <taxon>Ditrysia</taxon>
        <taxon>Pyraloidea</taxon>
        <taxon>Crambidae</taxon>
        <taxon>Crambinae</taxon>
        <taxon>Diatraea</taxon>
    </lineage>
</organism>
<protein>
    <recommendedName>
        <fullName evidence="6">Peptidase S1 domain-containing protein</fullName>
    </recommendedName>
</protein>
<keyword evidence="1" id="KW-0732">Signal</keyword>
<dbReference type="InterPro" id="IPR009003">
    <property type="entry name" value="Peptidase_S1_PA"/>
</dbReference>
<dbReference type="SMART" id="SM00020">
    <property type="entry name" value="Tryp_SPc"/>
    <property type="match status" value="2"/>
</dbReference>
<feature type="domain" description="Peptidase S1" evidence="6">
    <location>
        <begin position="91"/>
        <end position="295"/>
    </location>
</feature>
<dbReference type="GO" id="GO:0004252">
    <property type="term" value="F:serine-type endopeptidase activity"/>
    <property type="evidence" value="ECO:0007669"/>
    <property type="project" value="InterPro"/>
</dbReference>
<comment type="similarity">
    <text evidence="4">Belongs to the peptidase S1 family. CLIP subfamily.</text>
</comment>
<dbReference type="PANTHER" id="PTHR24252">
    <property type="entry name" value="ACROSIN-RELATED"/>
    <property type="match status" value="1"/>
</dbReference>
<dbReference type="FunFam" id="2.40.10.10:FF:000028">
    <property type="entry name" value="Serine protease easter"/>
    <property type="match status" value="2"/>
</dbReference>
<dbReference type="Gene3D" id="2.40.10.10">
    <property type="entry name" value="Trypsin-like serine proteases"/>
    <property type="match status" value="3"/>
</dbReference>
<evidence type="ECO:0000256" key="1">
    <source>
        <dbReference type="ARBA" id="ARBA00022729"/>
    </source>
</evidence>
<dbReference type="PROSITE" id="PS00134">
    <property type="entry name" value="TRYPSIN_HIS"/>
    <property type="match status" value="1"/>
</dbReference>
<dbReference type="SUPFAM" id="SSF50494">
    <property type="entry name" value="Trypsin-like serine proteases"/>
    <property type="match status" value="2"/>
</dbReference>
<dbReference type="InterPro" id="IPR043504">
    <property type="entry name" value="Peptidase_S1_PA_chymotrypsin"/>
</dbReference>
<dbReference type="InterPro" id="IPR018114">
    <property type="entry name" value="TRYPSIN_HIS"/>
</dbReference>
<reference evidence="7" key="1">
    <citation type="submission" date="2021-12" db="EMBL/GenBank/DDBJ databases">
        <authorList>
            <person name="King R."/>
        </authorList>
    </citation>
    <scope>NUCLEOTIDE SEQUENCE</scope>
</reference>
<keyword evidence="3" id="KW-0325">Glycoprotein</keyword>
<dbReference type="InterPro" id="IPR001314">
    <property type="entry name" value="Peptidase_S1A"/>
</dbReference>